<dbReference type="GO" id="GO:0006508">
    <property type="term" value="P:proteolysis"/>
    <property type="evidence" value="ECO:0007669"/>
    <property type="project" value="UniProtKB-KW"/>
</dbReference>
<dbReference type="Pfam" id="PF07687">
    <property type="entry name" value="M20_dimer"/>
    <property type="match status" value="1"/>
</dbReference>
<comment type="caution">
    <text evidence="6">The sequence shown here is derived from an EMBL/GenBank/DDBJ whole genome shotgun (WGS) entry which is preliminary data.</text>
</comment>
<sequence>MQRLLTILLFSFPLWALAQDLSTQRIEQLAEKHARQTLPELVEFLSLPNDAHFPEQLEHNIAWLEKAFGKRDFTVERLSTGGIDLVLARYQQDPALPTVLIYVQVDGQPVDPGKWQQVNPFTPTLKQQQADGAWEAIELKKLYAEPNPDWRIFARSASDAKGPINMFLAAWDAMKEAGKSPLYNIKLIMDCEEEMGSPNLPPAVEVHRDKLAADHLIILDGPPHISNAPTLVFGARGIATVRLTTYGPRVPQHSGHYGNYAPNPALRLAQLLAGMKDDQGRVTIPGWYDGISIDPEARTALEQVPDDLEAINKKLGIAEPDAVGNTLQESLQYPSLNIRGLSSGWVGAAARTIVPAAAVANLDIRLVRESDPEHLIGLLRDYIRSEGYHILEEEPTDAERAAHPRLLSMGYQISYAAFRTDMDSPTGKWLERAMTHTFGKSPILIRTHGGSVPIAPFVKTLDVPAVLVPLVNPDNNQHSPNENLRIGNYFSGVRTCLGILTTGL</sequence>
<dbReference type="RefSeq" id="WP_099153597.1">
    <property type="nucleotide sequence ID" value="NZ_PDUD01000034.1"/>
</dbReference>
<dbReference type="Pfam" id="PF01546">
    <property type="entry name" value="Peptidase_M20"/>
    <property type="match status" value="1"/>
</dbReference>
<dbReference type="InterPro" id="IPR011650">
    <property type="entry name" value="Peptidase_M20_dimer"/>
</dbReference>
<evidence type="ECO:0000259" key="5">
    <source>
        <dbReference type="Pfam" id="PF07687"/>
    </source>
</evidence>
<feature type="signal peptide" evidence="4">
    <location>
        <begin position="1"/>
        <end position="18"/>
    </location>
</feature>
<protein>
    <submittedName>
        <fullName evidence="6">Acetylornithine deacetylase</fullName>
    </submittedName>
</protein>
<keyword evidence="7" id="KW-1185">Reference proteome</keyword>
<dbReference type="AlphaFoldDB" id="A0A2D0N3Y8"/>
<name>A0A2D0N3Y8_FLAN2</name>
<dbReference type="PANTHER" id="PTHR43270">
    <property type="entry name" value="BETA-ALA-HIS DIPEPTIDASE"/>
    <property type="match status" value="1"/>
</dbReference>
<accession>A0A2D0N3Y8</accession>
<dbReference type="Gene3D" id="3.30.70.360">
    <property type="match status" value="1"/>
</dbReference>
<reference evidence="6 7" key="1">
    <citation type="submission" date="2017-10" db="EMBL/GenBank/DDBJ databases">
        <title>The draft genome sequence of Lewinella nigricans NBRC 102662.</title>
        <authorList>
            <person name="Wang K."/>
        </authorList>
    </citation>
    <scope>NUCLEOTIDE SEQUENCE [LARGE SCALE GENOMIC DNA]</scope>
    <source>
        <strain evidence="6 7">NBRC 102662</strain>
    </source>
</reference>
<evidence type="ECO:0000256" key="1">
    <source>
        <dbReference type="ARBA" id="ARBA00022670"/>
    </source>
</evidence>
<keyword evidence="4" id="KW-0732">Signal</keyword>
<keyword evidence="1" id="KW-0645">Protease</keyword>
<evidence type="ECO:0000313" key="6">
    <source>
        <dbReference type="EMBL" id="PHN03157.1"/>
    </source>
</evidence>
<proteinExistence type="predicted"/>
<feature type="domain" description="Peptidase M20 dimerisation" evidence="5">
    <location>
        <begin position="234"/>
        <end position="387"/>
    </location>
</feature>
<keyword evidence="2" id="KW-0479">Metal-binding</keyword>
<evidence type="ECO:0000313" key="7">
    <source>
        <dbReference type="Proteomes" id="UP000223913"/>
    </source>
</evidence>
<dbReference type="Proteomes" id="UP000223913">
    <property type="component" value="Unassembled WGS sequence"/>
</dbReference>
<dbReference type="EMBL" id="PDUD01000034">
    <property type="protein sequence ID" value="PHN03157.1"/>
    <property type="molecule type" value="Genomic_DNA"/>
</dbReference>
<evidence type="ECO:0000256" key="2">
    <source>
        <dbReference type="ARBA" id="ARBA00022723"/>
    </source>
</evidence>
<dbReference type="OrthoDB" id="9761532at2"/>
<dbReference type="GO" id="GO:0046872">
    <property type="term" value="F:metal ion binding"/>
    <property type="evidence" value="ECO:0007669"/>
    <property type="project" value="UniProtKB-KW"/>
</dbReference>
<dbReference type="InterPro" id="IPR051458">
    <property type="entry name" value="Cyt/Met_Dipeptidase"/>
</dbReference>
<dbReference type="GO" id="GO:0008233">
    <property type="term" value="F:peptidase activity"/>
    <property type="evidence" value="ECO:0007669"/>
    <property type="project" value="UniProtKB-KW"/>
</dbReference>
<organism evidence="6 7">
    <name type="scientific">Flavilitoribacter nigricans (strain ATCC 23147 / DSM 23189 / NBRC 102662 / NCIMB 1420 / SS-2)</name>
    <name type="common">Lewinella nigricans</name>
    <dbReference type="NCBI Taxonomy" id="1122177"/>
    <lineage>
        <taxon>Bacteria</taxon>
        <taxon>Pseudomonadati</taxon>
        <taxon>Bacteroidota</taxon>
        <taxon>Saprospiria</taxon>
        <taxon>Saprospirales</taxon>
        <taxon>Lewinellaceae</taxon>
        <taxon>Flavilitoribacter</taxon>
    </lineage>
</organism>
<dbReference type="InterPro" id="IPR002933">
    <property type="entry name" value="Peptidase_M20"/>
</dbReference>
<keyword evidence="3" id="KW-0378">Hydrolase</keyword>
<evidence type="ECO:0000256" key="4">
    <source>
        <dbReference type="SAM" id="SignalP"/>
    </source>
</evidence>
<evidence type="ECO:0000256" key="3">
    <source>
        <dbReference type="ARBA" id="ARBA00022801"/>
    </source>
</evidence>
<gene>
    <name evidence="6" type="ORF">CRP01_29195</name>
</gene>
<dbReference type="Gene3D" id="3.40.630.10">
    <property type="entry name" value="Zn peptidases"/>
    <property type="match status" value="1"/>
</dbReference>
<feature type="chain" id="PRO_5012790737" evidence="4">
    <location>
        <begin position="19"/>
        <end position="504"/>
    </location>
</feature>
<dbReference type="PANTHER" id="PTHR43270:SF8">
    <property type="entry name" value="DI- AND TRIPEPTIDASE DUG2-RELATED"/>
    <property type="match status" value="1"/>
</dbReference>
<dbReference type="SUPFAM" id="SSF53187">
    <property type="entry name" value="Zn-dependent exopeptidases"/>
    <property type="match status" value="1"/>
</dbReference>